<evidence type="ECO:0000313" key="3">
    <source>
        <dbReference type="EMBL" id="MDN7240193.1"/>
    </source>
</evidence>
<sequence>MSKHYFIGIKIPAHVASQLDEARKEWNLTSHKRYTPPIDMHITLLFIGNDPNSEIDAAAKALQGVAYAPFELKIDGVKTFGNPRTPRIVYASVEESRELSALQEQVKQVLQPFELNPDPKPFVPHITLAGKWKGGPPLLQQLTLEPATFQVKEFSVFQIEPQQVPRYIPIQTYQLKEG</sequence>
<proteinExistence type="inferred from homology"/>
<dbReference type="EMBL" id="JAUJWV010000001">
    <property type="protein sequence ID" value="MDN7240193.1"/>
    <property type="molecule type" value="Genomic_DNA"/>
</dbReference>
<comment type="function">
    <text evidence="2">Hydrolyzes RNA 2',3'-cyclic phosphodiester to an RNA 2'-phosphomonoester.</text>
</comment>
<gene>
    <name evidence="3" type="primary">thpR</name>
    <name evidence="3" type="ORF">QWY14_00255</name>
</gene>
<accession>A0ABT8MX27</accession>
<comment type="catalytic activity">
    <reaction evidence="2">
        <text>a 3'-end 2',3'-cyclophospho-ribonucleotide-RNA + H2O = a 3'-end 2'-phospho-ribonucleotide-RNA + H(+)</text>
        <dbReference type="Rhea" id="RHEA:11828"/>
        <dbReference type="Rhea" id="RHEA-COMP:10464"/>
        <dbReference type="Rhea" id="RHEA-COMP:17353"/>
        <dbReference type="ChEBI" id="CHEBI:15377"/>
        <dbReference type="ChEBI" id="CHEBI:15378"/>
        <dbReference type="ChEBI" id="CHEBI:83064"/>
        <dbReference type="ChEBI" id="CHEBI:173113"/>
        <dbReference type="EC" id="3.1.4.58"/>
    </reaction>
</comment>
<keyword evidence="1 2" id="KW-0378">Hydrolase</keyword>
<reference evidence="3 4" key="1">
    <citation type="submission" date="2023-06" db="EMBL/GenBank/DDBJ databases">
        <title>Novel species in genus Planococcus.</title>
        <authorList>
            <person name="Ning S."/>
        </authorList>
    </citation>
    <scope>NUCLEOTIDE SEQUENCE [LARGE SCALE GENOMIC DNA]</scope>
    <source>
        <strain evidence="3 4">N028</strain>
    </source>
</reference>
<comment type="caution">
    <text evidence="3">The sequence shown here is derived from an EMBL/GenBank/DDBJ whole genome shotgun (WGS) entry which is preliminary data.</text>
</comment>
<dbReference type="RefSeq" id="WP_300987893.1">
    <property type="nucleotide sequence ID" value="NZ_CP129236.1"/>
</dbReference>
<evidence type="ECO:0000313" key="4">
    <source>
        <dbReference type="Proteomes" id="UP001172055"/>
    </source>
</evidence>
<keyword evidence="4" id="KW-1185">Reference proteome</keyword>
<dbReference type="NCBIfam" id="TIGR02258">
    <property type="entry name" value="2_5_ligase"/>
    <property type="match status" value="1"/>
</dbReference>
<name>A0ABT8MX27_9BACL</name>
<feature type="short sequence motif" description="HXTX 1" evidence="2">
    <location>
        <begin position="41"/>
        <end position="44"/>
    </location>
</feature>
<dbReference type="EC" id="3.1.4.58" evidence="2"/>
<feature type="active site" description="Proton donor" evidence="2">
    <location>
        <position position="41"/>
    </location>
</feature>
<dbReference type="PANTHER" id="PTHR35561">
    <property type="entry name" value="RNA 2',3'-CYCLIC PHOSPHODIESTERASE"/>
    <property type="match status" value="1"/>
</dbReference>
<dbReference type="PANTHER" id="PTHR35561:SF1">
    <property type="entry name" value="RNA 2',3'-CYCLIC PHOSPHODIESTERASE"/>
    <property type="match status" value="1"/>
</dbReference>
<feature type="active site" description="Proton acceptor" evidence="2">
    <location>
        <position position="125"/>
    </location>
</feature>
<comment type="similarity">
    <text evidence="2">Belongs to the 2H phosphoesterase superfamily. ThpR family.</text>
</comment>
<dbReference type="Gene3D" id="3.90.1140.10">
    <property type="entry name" value="Cyclic phosphodiesterase"/>
    <property type="match status" value="1"/>
</dbReference>
<dbReference type="SUPFAM" id="SSF55144">
    <property type="entry name" value="LigT-like"/>
    <property type="match status" value="1"/>
</dbReference>
<dbReference type="InterPro" id="IPR009097">
    <property type="entry name" value="Cyclic_Pdiesterase"/>
</dbReference>
<feature type="short sequence motif" description="HXTX 2" evidence="2">
    <location>
        <begin position="125"/>
        <end position="128"/>
    </location>
</feature>
<evidence type="ECO:0000256" key="2">
    <source>
        <dbReference type="HAMAP-Rule" id="MF_01940"/>
    </source>
</evidence>
<organism evidence="3 4">
    <name type="scientific">Planococcus shixiaomingii</name>
    <dbReference type="NCBI Taxonomy" id="3058393"/>
    <lineage>
        <taxon>Bacteria</taxon>
        <taxon>Bacillati</taxon>
        <taxon>Bacillota</taxon>
        <taxon>Bacilli</taxon>
        <taxon>Bacillales</taxon>
        <taxon>Caryophanaceae</taxon>
        <taxon>Planococcus</taxon>
    </lineage>
</organism>
<dbReference type="Pfam" id="PF13563">
    <property type="entry name" value="2_5_RNA_ligase2"/>
    <property type="match status" value="1"/>
</dbReference>
<dbReference type="Proteomes" id="UP001172055">
    <property type="component" value="Unassembled WGS sequence"/>
</dbReference>
<protein>
    <recommendedName>
        <fullName evidence="2">RNA 2',3'-cyclic phosphodiesterase</fullName>
        <shortName evidence="2">RNA 2',3'-CPDase</shortName>
        <ecNumber evidence="2">3.1.4.58</ecNumber>
    </recommendedName>
</protein>
<dbReference type="HAMAP" id="MF_01940">
    <property type="entry name" value="RNA_CPDase"/>
    <property type="match status" value="1"/>
</dbReference>
<dbReference type="InterPro" id="IPR004175">
    <property type="entry name" value="RNA_CPDase"/>
</dbReference>
<evidence type="ECO:0000256" key="1">
    <source>
        <dbReference type="ARBA" id="ARBA00022801"/>
    </source>
</evidence>